<reference evidence="1 2" key="1">
    <citation type="submission" date="2021-06" db="EMBL/GenBank/DDBJ databases">
        <title>Caerostris extrusa draft genome.</title>
        <authorList>
            <person name="Kono N."/>
            <person name="Arakawa K."/>
        </authorList>
    </citation>
    <scope>NUCLEOTIDE SEQUENCE [LARGE SCALE GENOMIC DNA]</scope>
</reference>
<evidence type="ECO:0000313" key="1">
    <source>
        <dbReference type="EMBL" id="GIY43863.1"/>
    </source>
</evidence>
<name>A0AAV4TIQ9_CAEEX</name>
<comment type="caution">
    <text evidence="1">The sequence shown here is derived from an EMBL/GenBank/DDBJ whole genome shotgun (WGS) entry which is preliminary data.</text>
</comment>
<organism evidence="1 2">
    <name type="scientific">Caerostris extrusa</name>
    <name type="common">Bark spider</name>
    <name type="synonym">Caerostris bankana</name>
    <dbReference type="NCBI Taxonomy" id="172846"/>
    <lineage>
        <taxon>Eukaryota</taxon>
        <taxon>Metazoa</taxon>
        <taxon>Ecdysozoa</taxon>
        <taxon>Arthropoda</taxon>
        <taxon>Chelicerata</taxon>
        <taxon>Arachnida</taxon>
        <taxon>Araneae</taxon>
        <taxon>Araneomorphae</taxon>
        <taxon>Entelegynae</taxon>
        <taxon>Araneoidea</taxon>
        <taxon>Araneidae</taxon>
        <taxon>Caerostris</taxon>
    </lineage>
</organism>
<protein>
    <submittedName>
        <fullName evidence="1">Uncharacterized protein</fullName>
    </submittedName>
</protein>
<keyword evidence="2" id="KW-1185">Reference proteome</keyword>
<accession>A0AAV4TIQ9</accession>
<proteinExistence type="predicted"/>
<evidence type="ECO:0000313" key="2">
    <source>
        <dbReference type="Proteomes" id="UP001054945"/>
    </source>
</evidence>
<dbReference type="AlphaFoldDB" id="A0AAV4TIQ9"/>
<gene>
    <name evidence="1" type="ORF">CEXT_286821</name>
</gene>
<dbReference type="EMBL" id="BPLR01011044">
    <property type="protein sequence ID" value="GIY43863.1"/>
    <property type="molecule type" value="Genomic_DNA"/>
</dbReference>
<dbReference type="Proteomes" id="UP001054945">
    <property type="component" value="Unassembled WGS sequence"/>
</dbReference>
<sequence>MFQTRSKHSSVTFSSTEVFLSSPKSISQAIPLSWEYLSSISAADVYWKSIDGKPRNISRRTISDFRHLFPSAIHQSPGKVANNHFMCRHGFKMPLPIFRGRDFAFLPFS</sequence>